<organism evidence="10">
    <name type="scientific">Dichomitus squalens</name>
    <dbReference type="NCBI Taxonomy" id="114155"/>
    <lineage>
        <taxon>Eukaryota</taxon>
        <taxon>Fungi</taxon>
        <taxon>Dikarya</taxon>
        <taxon>Basidiomycota</taxon>
        <taxon>Agaricomycotina</taxon>
        <taxon>Agaricomycetes</taxon>
        <taxon>Polyporales</taxon>
        <taxon>Polyporaceae</taxon>
        <taxon>Dichomitus</taxon>
    </lineage>
</organism>
<evidence type="ECO:0000256" key="4">
    <source>
        <dbReference type="ARBA" id="ARBA00022723"/>
    </source>
</evidence>
<evidence type="ECO:0000256" key="8">
    <source>
        <dbReference type="SAM" id="Phobius"/>
    </source>
</evidence>
<name>A0A4Q9MDL9_9APHY</name>
<evidence type="ECO:0000256" key="3">
    <source>
        <dbReference type="ARBA" id="ARBA00022617"/>
    </source>
</evidence>
<comment type="cofactor">
    <cofactor evidence="1">
        <name>heme b</name>
        <dbReference type="ChEBI" id="CHEBI:60344"/>
    </cofactor>
</comment>
<evidence type="ECO:0000256" key="1">
    <source>
        <dbReference type="ARBA" id="ARBA00001970"/>
    </source>
</evidence>
<evidence type="ECO:0000313" key="10">
    <source>
        <dbReference type="EMBL" id="TBU25405.1"/>
    </source>
</evidence>
<reference evidence="10" key="1">
    <citation type="submission" date="2019-01" db="EMBL/GenBank/DDBJ databases">
        <title>Draft genome sequences of three monokaryotic isolates of the white-rot basidiomycete fungus Dichomitus squalens.</title>
        <authorList>
            <consortium name="DOE Joint Genome Institute"/>
            <person name="Lopez S.C."/>
            <person name="Andreopoulos B."/>
            <person name="Pangilinan J."/>
            <person name="Lipzen A."/>
            <person name="Riley R."/>
            <person name="Ahrendt S."/>
            <person name="Ng V."/>
            <person name="Barry K."/>
            <person name="Daum C."/>
            <person name="Grigoriev I.V."/>
            <person name="Hilden K.S."/>
            <person name="Makela M.R."/>
            <person name="de Vries R.P."/>
        </authorList>
    </citation>
    <scope>NUCLEOTIDE SEQUENCE [LARGE SCALE GENOMIC DNA]</scope>
    <source>
        <strain evidence="10">OM18370.1</strain>
    </source>
</reference>
<keyword evidence="8" id="KW-0472">Membrane</keyword>
<dbReference type="InterPro" id="IPR000028">
    <property type="entry name" value="Chloroperoxidase"/>
</dbReference>
<dbReference type="PROSITE" id="PS51405">
    <property type="entry name" value="HEME_HALOPEROXIDASE"/>
    <property type="match status" value="1"/>
</dbReference>
<keyword evidence="2 10" id="KW-0575">Peroxidase</keyword>
<keyword evidence="5" id="KW-0560">Oxidoreductase</keyword>
<proteinExistence type="inferred from homology"/>
<dbReference type="Pfam" id="PF01328">
    <property type="entry name" value="Peroxidase_2"/>
    <property type="match status" value="1"/>
</dbReference>
<feature type="transmembrane region" description="Helical" evidence="8">
    <location>
        <begin position="21"/>
        <end position="41"/>
    </location>
</feature>
<evidence type="ECO:0000256" key="5">
    <source>
        <dbReference type="ARBA" id="ARBA00023002"/>
    </source>
</evidence>
<evidence type="ECO:0000256" key="6">
    <source>
        <dbReference type="ARBA" id="ARBA00023004"/>
    </source>
</evidence>
<keyword evidence="8" id="KW-1133">Transmembrane helix</keyword>
<sequence length="295" mass="32250">MFLWTALRRIVYIAYSSTTDFLYVAGLYVWDFVLVILNLIIPDYAHGKVISSGSPGAGGKWPAYVAPEAGASRSPCPGLNALANHGILPRDGKNIKFADLPAAIRKAYNMSHPFSILLPRQAAQLLNRDPASDSFDLSDLSVHNMIEHDASFCRKDIYYDPLQSTEDASAIDVLLSSGPQTLAAADLSNFLGKRRVECRKNNPQFSLSLGQKFIGSTNAAFILKVFGGVVADLRAFLGEERLPDGWEPRTRHRMGLTMTEINLKIAHVELGVKEEVDGTMSAPRGPLVTKDSTAE</sequence>
<evidence type="ECO:0000259" key="9">
    <source>
        <dbReference type="PROSITE" id="PS51405"/>
    </source>
</evidence>
<dbReference type="SUPFAM" id="SSF47571">
    <property type="entry name" value="Cloroperoxidase"/>
    <property type="match status" value="1"/>
</dbReference>
<dbReference type="PANTHER" id="PTHR33577">
    <property type="entry name" value="STERIGMATOCYSTIN BIOSYNTHESIS PEROXIDASE STCC-RELATED"/>
    <property type="match status" value="1"/>
</dbReference>
<keyword evidence="3" id="KW-0349">Heme</keyword>
<protein>
    <submittedName>
        <fullName evidence="10">Cloroperoxidase</fullName>
    </submittedName>
</protein>
<evidence type="ECO:0000256" key="7">
    <source>
        <dbReference type="ARBA" id="ARBA00025795"/>
    </source>
</evidence>
<dbReference type="EMBL" id="ML143462">
    <property type="protein sequence ID" value="TBU25405.1"/>
    <property type="molecule type" value="Genomic_DNA"/>
</dbReference>
<dbReference type="Gene3D" id="1.10.489.10">
    <property type="entry name" value="Chloroperoxidase-like"/>
    <property type="match status" value="1"/>
</dbReference>
<dbReference type="Proteomes" id="UP000292957">
    <property type="component" value="Unassembled WGS sequence"/>
</dbReference>
<dbReference type="GO" id="GO:0046872">
    <property type="term" value="F:metal ion binding"/>
    <property type="evidence" value="ECO:0007669"/>
    <property type="project" value="UniProtKB-KW"/>
</dbReference>
<dbReference type="InterPro" id="IPR036851">
    <property type="entry name" value="Chloroperoxidase-like_sf"/>
</dbReference>
<feature type="domain" description="Heme haloperoxidase family profile" evidence="9">
    <location>
        <begin position="60"/>
        <end position="263"/>
    </location>
</feature>
<dbReference type="OrthoDB" id="407298at2759"/>
<evidence type="ECO:0000256" key="2">
    <source>
        <dbReference type="ARBA" id="ARBA00022559"/>
    </source>
</evidence>
<comment type="similarity">
    <text evidence="7">Belongs to the chloroperoxidase family.</text>
</comment>
<keyword evidence="8" id="KW-0812">Transmembrane</keyword>
<gene>
    <name evidence="10" type="ORF">BD311DRAFT_764731</name>
</gene>
<dbReference type="PANTHER" id="PTHR33577:SF18">
    <property type="entry name" value="HEME HALOPEROXIDASE FAMILY PROFILE DOMAIN-CONTAINING PROTEIN"/>
    <property type="match status" value="1"/>
</dbReference>
<keyword evidence="4" id="KW-0479">Metal-binding</keyword>
<dbReference type="AlphaFoldDB" id="A0A4Q9MDL9"/>
<dbReference type="GO" id="GO:0004601">
    <property type="term" value="F:peroxidase activity"/>
    <property type="evidence" value="ECO:0007669"/>
    <property type="project" value="UniProtKB-KW"/>
</dbReference>
<keyword evidence="6" id="KW-0408">Iron</keyword>
<accession>A0A4Q9MDL9</accession>